<feature type="compositionally biased region" description="Low complexity" evidence="1">
    <location>
        <begin position="90"/>
        <end position="99"/>
    </location>
</feature>
<evidence type="ECO:0000313" key="2">
    <source>
        <dbReference type="EMBL" id="MED6167263.1"/>
    </source>
</evidence>
<evidence type="ECO:0000313" key="3">
    <source>
        <dbReference type="Proteomes" id="UP001341840"/>
    </source>
</evidence>
<comment type="caution">
    <text evidence="2">The sequence shown here is derived from an EMBL/GenBank/DDBJ whole genome shotgun (WGS) entry which is preliminary data.</text>
</comment>
<proteinExistence type="predicted"/>
<name>A0ABU6V4K3_9FABA</name>
<feature type="region of interest" description="Disordered" evidence="1">
    <location>
        <begin position="89"/>
        <end position="136"/>
    </location>
</feature>
<organism evidence="2 3">
    <name type="scientific">Stylosanthes scabra</name>
    <dbReference type="NCBI Taxonomy" id="79078"/>
    <lineage>
        <taxon>Eukaryota</taxon>
        <taxon>Viridiplantae</taxon>
        <taxon>Streptophyta</taxon>
        <taxon>Embryophyta</taxon>
        <taxon>Tracheophyta</taxon>
        <taxon>Spermatophyta</taxon>
        <taxon>Magnoliopsida</taxon>
        <taxon>eudicotyledons</taxon>
        <taxon>Gunneridae</taxon>
        <taxon>Pentapetalae</taxon>
        <taxon>rosids</taxon>
        <taxon>fabids</taxon>
        <taxon>Fabales</taxon>
        <taxon>Fabaceae</taxon>
        <taxon>Papilionoideae</taxon>
        <taxon>50 kb inversion clade</taxon>
        <taxon>dalbergioids sensu lato</taxon>
        <taxon>Dalbergieae</taxon>
        <taxon>Pterocarpus clade</taxon>
        <taxon>Stylosanthes</taxon>
    </lineage>
</organism>
<dbReference type="PANTHER" id="PTHR31384:SF160">
    <property type="entry name" value="AUXIN RESPONSE FACTOR 16"/>
    <property type="match status" value="1"/>
</dbReference>
<evidence type="ECO:0000256" key="1">
    <source>
        <dbReference type="SAM" id="MobiDB-lite"/>
    </source>
</evidence>
<protein>
    <submittedName>
        <fullName evidence="2">Uncharacterized protein</fullName>
    </submittedName>
</protein>
<sequence length="136" mass="14809">MIQMPQVNFKVFYFLQGYAEHTQIAINVISTPSLRVSPRNPCRVASVKFMADPETDEVLAKIKLVPLKSSKLDQNDSVLEGEVVVENQEKSTSLTKTLTQSDANTGGVSQSLVTVQKPSPPARATGSNGGDKRCSW</sequence>
<dbReference type="InterPro" id="IPR044835">
    <property type="entry name" value="ARF_plant"/>
</dbReference>
<dbReference type="EMBL" id="JASCZI010151037">
    <property type="protein sequence ID" value="MED6167263.1"/>
    <property type="molecule type" value="Genomic_DNA"/>
</dbReference>
<accession>A0ABU6V4K3</accession>
<dbReference type="Proteomes" id="UP001341840">
    <property type="component" value="Unassembled WGS sequence"/>
</dbReference>
<reference evidence="2 3" key="1">
    <citation type="journal article" date="2023" name="Plants (Basel)">
        <title>Bridging the Gap: Combining Genomics and Transcriptomics Approaches to Understand Stylosanthes scabra, an Orphan Legume from the Brazilian Caatinga.</title>
        <authorList>
            <person name="Ferreira-Neto J.R.C."/>
            <person name="da Silva M.D."/>
            <person name="Binneck E."/>
            <person name="de Melo N.F."/>
            <person name="da Silva R.H."/>
            <person name="de Melo A.L.T.M."/>
            <person name="Pandolfi V."/>
            <person name="Bustamante F.O."/>
            <person name="Brasileiro-Vidal A.C."/>
            <person name="Benko-Iseppon A.M."/>
        </authorList>
    </citation>
    <scope>NUCLEOTIDE SEQUENCE [LARGE SCALE GENOMIC DNA]</scope>
    <source>
        <tissue evidence="2">Leaves</tissue>
    </source>
</reference>
<keyword evidence="3" id="KW-1185">Reference proteome</keyword>
<gene>
    <name evidence="2" type="ORF">PIB30_001159</name>
</gene>
<feature type="compositionally biased region" description="Polar residues" evidence="1">
    <location>
        <begin position="100"/>
        <end position="117"/>
    </location>
</feature>
<dbReference type="PANTHER" id="PTHR31384">
    <property type="entry name" value="AUXIN RESPONSE FACTOR 4-RELATED"/>
    <property type="match status" value="1"/>
</dbReference>